<evidence type="ECO:0000256" key="1">
    <source>
        <dbReference type="ARBA" id="ARBA00009477"/>
    </source>
</evidence>
<dbReference type="Gene3D" id="2.40.50.100">
    <property type="match status" value="1"/>
</dbReference>
<dbReference type="Proteomes" id="UP001209681">
    <property type="component" value="Unassembled WGS sequence"/>
</dbReference>
<dbReference type="PANTHER" id="PTHR30469">
    <property type="entry name" value="MULTIDRUG RESISTANCE PROTEIN MDTA"/>
    <property type="match status" value="1"/>
</dbReference>
<dbReference type="Pfam" id="PF25967">
    <property type="entry name" value="RND-MFP_C"/>
    <property type="match status" value="1"/>
</dbReference>
<feature type="domain" description="Multidrug resistance protein MdtA-like alpha-helical hairpin" evidence="3">
    <location>
        <begin position="104"/>
        <end position="172"/>
    </location>
</feature>
<protein>
    <submittedName>
        <fullName evidence="6">Efflux RND transporter periplasmic adaptor subunit</fullName>
    </submittedName>
</protein>
<accession>A0ABT3N9J9</accession>
<evidence type="ECO:0000259" key="5">
    <source>
        <dbReference type="Pfam" id="PF25967"/>
    </source>
</evidence>
<dbReference type="InterPro" id="IPR058792">
    <property type="entry name" value="Beta-barrel_RND_2"/>
</dbReference>
<feature type="domain" description="CusB-like beta-barrel" evidence="4">
    <location>
        <begin position="210"/>
        <end position="280"/>
    </location>
</feature>
<dbReference type="RefSeq" id="WP_265424710.1">
    <property type="nucleotide sequence ID" value="NZ_JAPFPW010000007.1"/>
</dbReference>
<dbReference type="Gene3D" id="2.40.420.20">
    <property type="match status" value="1"/>
</dbReference>
<evidence type="ECO:0000313" key="6">
    <source>
        <dbReference type="EMBL" id="MCW7753841.1"/>
    </source>
</evidence>
<sequence length="368" mass="39412">MKTVRHAWGLWGMTVAVVLVLGCGNVPDGEMDPPLRPVRYVEIREDDGVRMRTFTGLARAGMVTRMSFRVPGTLQALPVRVGDMLEKGQLIAKLDATDFQLRVQEAEASVSRARAEARNADAVYGRVQALYERRNVSRSELDMARAASESARAAVRSLENHLALARRQLAYTGLNAPDRCGVAAVLVEENENVGAGQAVAVVNCGSRVDVRIAVPAIHISGVREGMAVEVRVDALGQKTFSGVVAEVGLASVGLETTFPVTVRLETRDAGILPGMAAEVMIPMVIHGGAVRVPFRSVGEDERGRFVFCLRVLDNGVAEVVRRDVVLGGMGSDGIEVLEGLVAGDLVVTAGVGRVREGERVKLWEGSLP</sequence>
<dbReference type="Gene3D" id="1.10.287.470">
    <property type="entry name" value="Helix hairpin bin"/>
    <property type="match status" value="1"/>
</dbReference>
<dbReference type="EMBL" id="JAPFPW010000007">
    <property type="protein sequence ID" value="MCW7753841.1"/>
    <property type="molecule type" value="Genomic_DNA"/>
</dbReference>
<keyword evidence="7" id="KW-1185">Reference proteome</keyword>
<dbReference type="InterPro" id="IPR006143">
    <property type="entry name" value="RND_pump_MFP"/>
</dbReference>
<gene>
    <name evidence="6" type="ORF">OOT00_07580</name>
</gene>
<dbReference type="SUPFAM" id="SSF111369">
    <property type="entry name" value="HlyD-like secretion proteins"/>
    <property type="match status" value="1"/>
</dbReference>
<organism evidence="6 7">
    <name type="scientific">Desulfobotulus pelophilus</name>
    <dbReference type="NCBI Taxonomy" id="2823377"/>
    <lineage>
        <taxon>Bacteria</taxon>
        <taxon>Pseudomonadati</taxon>
        <taxon>Thermodesulfobacteriota</taxon>
        <taxon>Desulfobacteria</taxon>
        <taxon>Desulfobacterales</taxon>
        <taxon>Desulfobacteraceae</taxon>
        <taxon>Desulfobotulus</taxon>
    </lineage>
</organism>
<feature type="coiled-coil region" evidence="2">
    <location>
        <begin position="96"/>
        <end position="123"/>
    </location>
</feature>
<dbReference type="InterPro" id="IPR058627">
    <property type="entry name" value="MdtA-like_C"/>
</dbReference>
<proteinExistence type="inferred from homology"/>
<keyword evidence="2" id="KW-0175">Coiled coil</keyword>
<evidence type="ECO:0000259" key="4">
    <source>
        <dbReference type="Pfam" id="PF25954"/>
    </source>
</evidence>
<evidence type="ECO:0000259" key="3">
    <source>
        <dbReference type="Pfam" id="PF25876"/>
    </source>
</evidence>
<dbReference type="Pfam" id="PF25954">
    <property type="entry name" value="Beta-barrel_RND_2"/>
    <property type="match status" value="1"/>
</dbReference>
<reference evidence="6 7" key="1">
    <citation type="submission" date="2022-11" db="EMBL/GenBank/DDBJ databases">
        <title>Desulfobotulus tamanensis H1 sp. nov. - anaerobic, alkaliphilic, sulphate reducing bacterium isolated from terrestrial mud volcano.</title>
        <authorList>
            <person name="Frolova A."/>
            <person name="Merkel A.Y."/>
            <person name="Slobodkin A.I."/>
        </authorList>
    </citation>
    <scope>NUCLEOTIDE SEQUENCE [LARGE SCALE GENOMIC DNA]</scope>
    <source>
        <strain evidence="6 7">H1</strain>
    </source>
</reference>
<evidence type="ECO:0000256" key="2">
    <source>
        <dbReference type="SAM" id="Coils"/>
    </source>
</evidence>
<comment type="caution">
    <text evidence="6">The sequence shown here is derived from an EMBL/GenBank/DDBJ whole genome shotgun (WGS) entry which is preliminary data.</text>
</comment>
<dbReference type="NCBIfam" id="TIGR01730">
    <property type="entry name" value="RND_mfp"/>
    <property type="match status" value="1"/>
</dbReference>
<name>A0ABT3N9J9_9BACT</name>
<comment type="similarity">
    <text evidence="1">Belongs to the membrane fusion protein (MFP) (TC 8.A.1) family.</text>
</comment>
<feature type="domain" description="Multidrug resistance protein MdtA-like C-terminal permuted SH3" evidence="5">
    <location>
        <begin position="289"/>
        <end position="353"/>
    </location>
</feature>
<evidence type="ECO:0000313" key="7">
    <source>
        <dbReference type="Proteomes" id="UP001209681"/>
    </source>
</evidence>
<dbReference type="InterPro" id="IPR058624">
    <property type="entry name" value="MdtA-like_HH"/>
</dbReference>
<dbReference type="Pfam" id="PF25876">
    <property type="entry name" value="HH_MFP_RND"/>
    <property type="match status" value="1"/>
</dbReference>
<dbReference type="PROSITE" id="PS51257">
    <property type="entry name" value="PROKAR_LIPOPROTEIN"/>
    <property type="match status" value="1"/>
</dbReference>
<dbReference type="Gene3D" id="2.40.30.170">
    <property type="match status" value="1"/>
</dbReference>
<dbReference type="PANTHER" id="PTHR30469:SF20">
    <property type="entry name" value="EFFLUX RND TRANSPORTER PERIPLASMIC ADAPTOR SUBUNIT"/>
    <property type="match status" value="1"/>
</dbReference>